<keyword evidence="2" id="KW-0732">Signal</keyword>
<dbReference type="InterPro" id="IPR051801">
    <property type="entry name" value="GH28_Enzymes"/>
</dbReference>
<dbReference type="SUPFAM" id="SSF51126">
    <property type="entry name" value="Pectin lyase-like"/>
    <property type="match status" value="2"/>
</dbReference>
<dbReference type="PROSITE" id="PS50206">
    <property type="entry name" value="RHODANESE_3"/>
    <property type="match status" value="1"/>
</dbReference>
<dbReference type="PANTHER" id="PTHR31339:SF9">
    <property type="entry name" value="PLASMIN AND FIBRONECTIN-BINDING PROTEIN A"/>
    <property type="match status" value="1"/>
</dbReference>
<keyword evidence="5" id="KW-1185">Reference proteome</keyword>
<evidence type="ECO:0000259" key="3">
    <source>
        <dbReference type="PROSITE" id="PS50206"/>
    </source>
</evidence>
<dbReference type="Gene3D" id="2.160.20.10">
    <property type="entry name" value="Single-stranded right-handed beta-helix, Pectin lyase-like"/>
    <property type="match status" value="2"/>
</dbReference>
<feature type="region of interest" description="Disordered" evidence="1">
    <location>
        <begin position="878"/>
        <end position="904"/>
    </location>
</feature>
<proteinExistence type="predicted"/>
<dbReference type="InterPro" id="IPR012334">
    <property type="entry name" value="Pectin_lyas_fold"/>
</dbReference>
<dbReference type="EMBL" id="QJNS01000086">
    <property type="protein sequence ID" value="RYO88517.1"/>
    <property type="molecule type" value="Genomic_DNA"/>
</dbReference>
<feature type="domain" description="Rhodanese" evidence="3">
    <location>
        <begin position="683"/>
        <end position="723"/>
    </location>
</feature>
<feature type="compositionally biased region" description="Low complexity" evidence="1">
    <location>
        <begin position="831"/>
        <end position="844"/>
    </location>
</feature>
<name>A0ABY0H9U0_9PEZI</name>
<gene>
    <name evidence="4" type="ORF">DL762_003723</name>
</gene>
<evidence type="ECO:0000313" key="4">
    <source>
        <dbReference type="EMBL" id="RYO88517.1"/>
    </source>
</evidence>
<reference evidence="4 5" key="1">
    <citation type="submission" date="2018-06" db="EMBL/GenBank/DDBJ databases">
        <title>Complete Genomes of Monosporascus.</title>
        <authorList>
            <person name="Robinson A.J."/>
            <person name="Natvig D.O."/>
        </authorList>
    </citation>
    <scope>NUCLEOTIDE SEQUENCE [LARGE SCALE GENOMIC DNA]</scope>
    <source>
        <strain evidence="4 5">CBS 609.92</strain>
    </source>
</reference>
<comment type="caution">
    <text evidence="4">The sequence shown here is derived from an EMBL/GenBank/DDBJ whole genome shotgun (WGS) entry which is preliminary data.</text>
</comment>
<dbReference type="InterPro" id="IPR011050">
    <property type="entry name" value="Pectin_lyase_fold/virulence"/>
</dbReference>
<feature type="chain" id="PRO_5046838813" description="Rhodanese domain-containing protein" evidence="2">
    <location>
        <begin position="24"/>
        <end position="926"/>
    </location>
</feature>
<feature type="compositionally biased region" description="Low complexity" evidence="1">
    <location>
        <begin position="796"/>
        <end position="818"/>
    </location>
</feature>
<evidence type="ECO:0000313" key="5">
    <source>
        <dbReference type="Proteomes" id="UP000294003"/>
    </source>
</evidence>
<sequence>MGIPTLFKASVLALSLLSGLAGAVPTSAIQERQEADTSYWFANIERQGVAAFGSPDHAVFRNVKAFGARGDGLTDDTEAINRAVQAGPNRCIDHCDSRTNSPAIVYFPPGTYVVSAPIIQSYYTQLVGDAIKMPTIKATADFKGMAVIDANPYYVGADGLNWYINQNQFFRQIRNFVIDIRDIPMESGAGIHWQVAQATSLQNIVFEMNRDTSLKNVQKGLFIENGSGGFMTGLTFNGGGFGMDIGSQQFTIRNLTFNNCNTAIHMIWNWQFLMHDITINGGKVGIDMTSDTLEVIKVGSLILQDSKLSNIGVGVSTLYKPTLAMTNNTLILDNVDMSEGVTTAVQYAKDQTVILPGNQVVKSFAQGRQYSGTSGKSIQSTQNEITKPQALTSNGKIVTRTKPQYEDVPVSNFVSVKAAGAMGDGHTDDTAKIQQIFDNARDGDIIYFDHGAYLITDTVRVPKNIKITGEMWPLLMATGRKFADESKPIPVFQVGQPGDVGDVEMSDLIIQTKGPAPGAILMEWNLAGSKQASAGLWDVHFRVGGAAGSGLQSDKCAKNPNVTTTPDPECFGAFMLLHLTPTASAYIENCWFWVADHELDLNDYSQINLYNGRGVLIESQNPVWLWGTASEHSQLYNYQISSAKNVFMGLIQTETAYMQGNPDATVPFTANAGYLDPDFTTSCDRSSYACARTWGLRVTNSSDVFIYGGGLYSFFDNYGQVCVDEQNCQDNMISIEESSVHLFGITTKASVNMIIHNGRTVALDQDNRSTFGATIVKFETSGGPAPDDQTGDGDSGSDPGSGSAPSSSKATTSSAGNATGTGGIGQGSGSGSTETGGSIVSTVTNSGQYAPPDDSATTFPTIEPIPSSAFIVTNFPTPEASTGDGEIPATTPVPAPAGTQGNGDDEIVLVTVTQTVTAAGTCETTS</sequence>
<dbReference type="InterPro" id="IPR024535">
    <property type="entry name" value="RHGA/B-epi-like_pectate_lyase"/>
</dbReference>
<dbReference type="InterPro" id="IPR001763">
    <property type="entry name" value="Rhodanese-like_dom"/>
</dbReference>
<organism evidence="4 5">
    <name type="scientific">Monosporascus cannonballus</name>
    <dbReference type="NCBI Taxonomy" id="155416"/>
    <lineage>
        <taxon>Eukaryota</taxon>
        <taxon>Fungi</taxon>
        <taxon>Dikarya</taxon>
        <taxon>Ascomycota</taxon>
        <taxon>Pezizomycotina</taxon>
        <taxon>Sordariomycetes</taxon>
        <taxon>Xylariomycetidae</taxon>
        <taxon>Xylariales</taxon>
        <taxon>Xylariales incertae sedis</taxon>
        <taxon>Monosporascus</taxon>
    </lineage>
</organism>
<evidence type="ECO:0000256" key="1">
    <source>
        <dbReference type="SAM" id="MobiDB-lite"/>
    </source>
</evidence>
<feature type="signal peptide" evidence="2">
    <location>
        <begin position="1"/>
        <end position="23"/>
    </location>
</feature>
<evidence type="ECO:0000256" key="2">
    <source>
        <dbReference type="SAM" id="SignalP"/>
    </source>
</evidence>
<feature type="compositionally biased region" description="Gly residues" evidence="1">
    <location>
        <begin position="819"/>
        <end position="830"/>
    </location>
</feature>
<feature type="region of interest" description="Disordered" evidence="1">
    <location>
        <begin position="778"/>
        <end position="860"/>
    </location>
</feature>
<dbReference type="CDD" id="cd23668">
    <property type="entry name" value="GH55_beta13glucanase-like"/>
    <property type="match status" value="1"/>
</dbReference>
<dbReference type="Proteomes" id="UP000294003">
    <property type="component" value="Unassembled WGS sequence"/>
</dbReference>
<dbReference type="PANTHER" id="PTHR31339">
    <property type="entry name" value="PECTIN LYASE-RELATED"/>
    <property type="match status" value="1"/>
</dbReference>
<protein>
    <recommendedName>
        <fullName evidence="3">Rhodanese domain-containing protein</fullName>
    </recommendedName>
</protein>
<feature type="compositionally biased region" description="Low complexity" evidence="1">
    <location>
        <begin position="888"/>
        <end position="899"/>
    </location>
</feature>
<dbReference type="Pfam" id="PF12708">
    <property type="entry name" value="Pect-lyase_RHGA_epim"/>
    <property type="match status" value="2"/>
</dbReference>
<accession>A0ABY0H9U0</accession>